<dbReference type="PANTHER" id="PTHR35205:SF1">
    <property type="entry name" value="ZU5 DOMAIN-CONTAINING PROTEIN"/>
    <property type="match status" value="1"/>
</dbReference>
<dbReference type="STRING" id="229535.A0A0M8P2G1"/>
<dbReference type="EMBL" id="LHQQ01000073">
    <property type="protein sequence ID" value="KOS43788.1"/>
    <property type="molecule type" value="Genomic_DNA"/>
</dbReference>
<dbReference type="AlphaFoldDB" id="A0A0M8P2G1"/>
<keyword evidence="2" id="KW-1185">Reference proteome</keyword>
<organism evidence="1 2">
    <name type="scientific">Penicillium nordicum</name>
    <dbReference type="NCBI Taxonomy" id="229535"/>
    <lineage>
        <taxon>Eukaryota</taxon>
        <taxon>Fungi</taxon>
        <taxon>Dikarya</taxon>
        <taxon>Ascomycota</taxon>
        <taxon>Pezizomycotina</taxon>
        <taxon>Eurotiomycetes</taxon>
        <taxon>Eurotiomycetidae</taxon>
        <taxon>Eurotiales</taxon>
        <taxon>Aspergillaceae</taxon>
        <taxon>Penicillium</taxon>
    </lineage>
</organism>
<reference evidence="1 2" key="1">
    <citation type="submission" date="2015-08" db="EMBL/GenBank/DDBJ databases">
        <title>Genome sequencing of Penicillium nordicum.</title>
        <authorList>
            <person name="Nguyen H.D."/>
            <person name="Seifert K.A."/>
        </authorList>
    </citation>
    <scope>NUCLEOTIDE SEQUENCE [LARGE SCALE GENOMIC DNA]</scope>
    <source>
        <strain evidence="1 2">DAOMC 185683</strain>
    </source>
</reference>
<dbReference type="Gene3D" id="3.40.50.300">
    <property type="entry name" value="P-loop containing nucleotide triphosphate hydrolases"/>
    <property type="match status" value="1"/>
</dbReference>
<dbReference type="SUPFAM" id="SSF52540">
    <property type="entry name" value="P-loop containing nucleoside triphosphate hydrolases"/>
    <property type="match status" value="1"/>
</dbReference>
<sequence>MTSISFGNKNSGLQAGIVNGPVNAQFYLPGERPETAPTPLSTVPFRRDPDFVSRDVLLDQIHEKISVPGSRIALVGVGGVGKSQLSIEYSYRVRCQSPGTWVFWVHASNAARFEQSFRDIADQAKILGRQDHSVNIYQLVESWLRDGTRGKWLLILDNVDDDTFLRQPLVKAQQGLANYTNAPTKPLLEFLPQSPNGSIMITSRSQGVAFKLVDHQDIIQVQPMNEHEALNLLQRKLGYKVETPDMQKLVKELDFMPLAIIQAAGYIVHREPRCSVSQYLEMFKKSDREATKLLDYEAGHRYRDWEAKNSILVIWQISFDHIRRIRPSAADLLSLMSFFDR</sequence>
<evidence type="ECO:0000313" key="1">
    <source>
        <dbReference type="EMBL" id="KOS43788.1"/>
    </source>
</evidence>
<evidence type="ECO:0008006" key="3">
    <source>
        <dbReference type="Google" id="ProtNLM"/>
    </source>
</evidence>
<dbReference type="OrthoDB" id="5986190at2759"/>
<dbReference type="InterPro" id="IPR027417">
    <property type="entry name" value="P-loop_NTPase"/>
</dbReference>
<name>A0A0M8P2G1_9EURO</name>
<protein>
    <recommendedName>
        <fullName evidence="3">NB-ARC domain-containing protein</fullName>
    </recommendedName>
</protein>
<dbReference type="PANTHER" id="PTHR35205">
    <property type="entry name" value="NB-ARC AND TPR DOMAIN PROTEIN"/>
    <property type="match status" value="1"/>
</dbReference>
<proteinExistence type="predicted"/>
<dbReference type="Proteomes" id="UP000037696">
    <property type="component" value="Unassembled WGS sequence"/>
</dbReference>
<comment type="caution">
    <text evidence="1">The sequence shown here is derived from an EMBL/GenBank/DDBJ whole genome shotgun (WGS) entry which is preliminary data.</text>
</comment>
<evidence type="ECO:0000313" key="2">
    <source>
        <dbReference type="Proteomes" id="UP000037696"/>
    </source>
</evidence>
<gene>
    <name evidence="1" type="ORF">ACN38_g5285</name>
</gene>
<accession>A0A0M8P2G1</accession>